<dbReference type="InterPro" id="IPR007627">
    <property type="entry name" value="RNA_pol_sigma70_r2"/>
</dbReference>
<dbReference type="InterPro" id="IPR013324">
    <property type="entry name" value="RNA_pol_sigma_r3/r4-like"/>
</dbReference>
<dbReference type="Gene3D" id="1.10.10.10">
    <property type="entry name" value="Winged helix-like DNA-binding domain superfamily/Winged helix DNA-binding domain"/>
    <property type="match status" value="1"/>
</dbReference>
<dbReference type="InterPro" id="IPR013325">
    <property type="entry name" value="RNA_pol_sigma_r2"/>
</dbReference>
<dbReference type="NCBIfam" id="TIGR02985">
    <property type="entry name" value="Sig70_bacteroi1"/>
    <property type="match status" value="1"/>
</dbReference>
<dbReference type="PANTHER" id="PTHR43133">
    <property type="entry name" value="RNA POLYMERASE ECF-TYPE SIGMA FACTO"/>
    <property type="match status" value="1"/>
</dbReference>
<dbReference type="EMBL" id="CP119311">
    <property type="protein sequence ID" value="WEK33824.1"/>
    <property type="molecule type" value="Genomic_DNA"/>
</dbReference>
<accession>A0AAJ5WPU6</accession>
<dbReference type="SUPFAM" id="SSF88946">
    <property type="entry name" value="Sigma2 domain of RNA polymerase sigma factors"/>
    <property type="match status" value="1"/>
</dbReference>
<dbReference type="InterPro" id="IPR036388">
    <property type="entry name" value="WH-like_DNA-bd_sf"/>
</dbReference>
<keyword evidence="4" id="KW-0804">Transcription</keyword>
<gene>
    <name evidence="7" type="ORF">P0Y53_15130</name>
</gene>
<dbReference type="GO" id="GO:0016987">
    <property type="term" value="F:sigma factor activity"/>
    <property type="evidence" value="ECO:0007669"/>
    <property type="project" value="UniProtKB-KW"/>
</dbReference>
<feature type="domain" description="RNA polymerase sigma factor 70 region 4 type 2" evidence="6">
    <location>
        <begin position="125"/>
        <end position="177"/>
    </location>
</feature>
<keyword evidence="2" id="KW-0805">Transcription regulation</keyword>
<dbReference type="SUPFAM" id="SSF88659">
    <property type="entry name" value="Sigma3 and sigma4 domains of RNA polymerase sigma factors"/>
    <property type="match status" value="1"/>
</dbReference>
<dbReference type="NCBIfam" id="TIGR02937">
    <property type="entry name" value="sigma70-ECF"/>
    <property type="match status" value="1"/>
</dbReference>
<protein>
    <submittedName>
        <fullName evidence="7">RNA polymerase sigma-70 factor</fullName>
    </submittedName>
</protein>
<evidence type="ECO:0000256" key="2">
    <source>
        <dbReference type="ARBA" id="ARBA00023015"/>
    </source>
</evidence>
<evidence type="ECO:0000259" key="5">
    <source>
        <dbReference type="Pfam" id="PF04542"/>
    </source>
</evidence>
<organism evidence="7 8">
    <name type="scientific">Candidatus Pseudobacter hemicellulosilyticus</name>
    <dbReference type="NCBI Taxonomy" id="3121375"/>
    <lineage>
        <taxon>Bacteria</taxon>
        <taxon>Pseudomonadati</taxon>
        <taxon>Bacteroidota</taxon>
        <taxon>Chitinophagia</taxon>
        <taxon>Chitinophagales</taxon>
        <taxon>Chitinophagaceae</taxon>
        <taxon>Pseudobacter</taxon>
    </lineage>
</organism>
<dbReference type="Gene3D" id="1.10.1740.10">
    <property type="match status" value="1"/>
</dbReference>
<feature type="domain" description="RNA polymerase sigma-70 region 2" evidence="5">
    <location>
        <begin position="27"/>
        <end position="91"/>
    </location>
</feature>
<sequence>MLPYSTYSDEQLFETLQTEDEKAFRAIYERYHKAVYAYLLGFLKDNNLAEEMTHEVFLKIWDIRGKVSLHSSFSSYLFRICHNKAINALEKIAADNRLRQRVLQHLQDLSSAHIQDTNLLQEYDQLLENALDTLPPQRRKVFQLCREEGKSYDETAAQLGISRNTVKEHMVKAQKALRSFLDEQGEIAFLLLIMIHLS</sequence>
<evidence type="ECO:0000256" key="3">
    <source>
        <dbReference type="ARBA" id="ARBA00023082"/>
    </source>
</evidence>
<dbReference type="InterPro" id="IPR014284">
    <property type="entry name" value="RNA_pol_sigma-70_dom"/>
</dbReference>
<proteinExistence type="inferred from homology"/>
<evidence type="ECO:0000259" key="6">
    <source>
        <dbReference type="Pfam" id="PF08281"/>
    </source>
</evidence>
<dbReference type="GO" id="GO:0003677">
    <property type="term" value="F:DNA binding"/>
    <property type="evidence" value="ECO:0007669"/>
    <property type="project" value="InterPro"/>
</dbReference>
<dbReference type="InterPro" id="IPR014327">
    <property type="entry name" value="RNA_pol_sigma70_bacteroid"/>
</dbReference>
<name>A0AAJ5WPU6_9BACT</name>
<dbReference type="InterPro" id="IPR013249">
    <property type="entry name" value="RNA_pol_sigma70_r4_t2"/>
</dbReference>
<dbReference type="Pfam" id="PF08281">
    <property type="entry name" value="Sigma70_r4_2"/>
    <property type="match status" value="1"/>
</dbReference>
<dbReference type="PANTHER" id="PTHR43133:SF46">
    <property type="entry name" value="RNA POLYMERASE SIGMA-70 FACTOR ECF SUBFAMILY"/>
    <property type="match status" value="1"/>
</dbReference>
<comment type="similarity">
    <text evidence="1">Belongs to the sigma-70 factor family. ECF subfamily.</text>
</comment>
<dbReference type="GO" id="GO:0006352">
    <property type="term" value="P:DNA-templated transcription initiation"/>
    <property type="evidence" value="ECO:0007669"/>
    <property type="project" value="InterPro"/>
</dbReference>
<evidence type="ECO:0000313" key="7">
    <source>
        <dbReference type="EMBL" id="WEK33824.1"/>
    </source>
</evidence>
<dbReference type="CDD" id="cd06171">
    <property type="entry name" value="Sigma70_r4"/>
    <property type="match status" value="1"/>
</dbReference>
<dbReference type="Proteomes" id="UP001220610">
    <property type="component" value="Chromosome"/>
</dbReference>
<evidence type="ECO:0000256" key="1">
    <source>
        <dbReference type="ARBA" id="ARBA00010641"/>
    </source>
</evidence>
<dbReference type="Pfam" id="PF04542">
    <property type="entry name" value="Sigma70_r2"/>
    <property type="match status" value="1"/>
</dbReference>
<dbReference type="InterPro" id="IPR039425">
    <property type="entry name" value="RNA_pol_sigma-70-like"/>
</dbReference>
<reference evidence="7" key="1">
    <citation type="submission" date="2023-03" db="EMBL/GenBank/DDBJ databases">
        <title>Andean soil-derived lignocellulolytic bacterial consortium as a source of novel taxa and putative plastic-active enzymes.</title>
        <authorList>
            <person name="Diaz-Garcia L."/>
            <person name="Chuvochina M."/>
            <person name="Feuerriegel G."/>
            <person name="Bunk B."/>
            <person name="Sproer C."/>
            <person name="Streit W.R."/>
            <person name="Rodriguez L.M."/>
            <person name="Overmann J."/>
            <person name="Jimenez D.J."/>
        </authorList>
    </citation>
    <scope>NUCLEOTIDE SEQUENCE</scope>
    <source>
        <strain evidence="7">MAG 7</strain>
    </source>
</reference>
<keyword evidence="3" id="KW-0731">Sigma factor</keyword>
<dbReference type="AlphaFoldDB" id="A0AAJ5WPU6"/>
<evidence type="ECO:0000313" key="8">
    <source>
        <dbReference type="Proteomes" id="UP001220610"/>
    </source>
</evidence>
<evidence type="ECO:0000256" key="4">
    <source>
        <dbReference type="ARBA" id="ARBA00023163"/>
    </source>
</evidence>